<comment type="caution">
    <text evidence="3">The sequence shown here is derived from an EMBL/GenBank/DDBJ whole genome shotgun (WGS) entry which is preliminary data.</text>
</comment>
<name>A0A5C5RRD9_9ACTN</name>
<gene>
    <name evidence="3" type="ORF">FK530_22580</name>
</gene>
<dbReference type="InterPro" id="IPR002104">
    <property type="entry name" value="Integrase_catalytic"/>
</dbReference>
<feature type="domain" description="Tyr recombinase" evidence="2">
    <location>
        <begin position="163"/>
        <end position="233"/>
    </location>
</feature>
<evidence type="ECO:0000256" key="1">
    <source>
        <dbReference type="ARBA" id="ARBA00023172"/>
    </source>
</evidence>
<dbReference type="OrthoDB" id="9815875at2"/>
<evidence type="ECO:0000313" key="4">
    <source>
        <dbReference type="Proteomes" id="UP000319375"/>
    </source>
</evidence>
<protein>
    <submittedName>
        <fullName evidence="3">Tyrosine-type recombinase/integrase</fullName>
    </submittedName>
</protein>
<dbReference type="Proteomes" id="UP000319375">
    <property type="component" value="Unassembled WGS sequence"/>
</dbReference>
<dbReference type="EMBL" id="VIGX01000025">
    <property type="protein sequence ID" value="TWS25626.1"/>
    <property type="molecule type" value="Genomic_DNA"/>
</dbReference>
<dbReference type="SUPFAM" id="SSF56349">
    <property type="entry name" value="DNA breaking-rejoining enzymes"/>
    <property type="match status" value="1"/>
</dbReference>
<dbReference type="InterPro" id="IPR013762">
    <property type="entry name" value="Integrase-like_cat_sf"/>
</dbReference>
<dbReference type="AlphaFoldDB" id="A0A5C5RRD9"/>
<dbReference type="GO" id="GO:0006310">
    <property type="term" value="P:DNA recombination"/>
    <property type="evidence" value="ECO:0007669"/>
    <property type="project" value="UniProtKB-KW"/>
</dbReference>
<evidence type="ECO:0000259" key="2">
    <source>
        <dbReference type="Pfam" id="PF00589"/>
    </source>
</evidence>
<sequence>MSGIREVGDMQIPVTDLGSWPNYSACDANAGHGHIYRRPDGVVVRCGGARYCVACTADELESASAWCGAVAAGEGWAEGPGRHPTPRAEDPRRCPVCAAVRWAEVASASDRYGRRVVIRLLTEAAPLEAGHVGTNSYQRAVRWVAARRPFFRSTARNGLLSDAALSESSVHAIVRRRALRAGIDPAVIARLGAHSLRTGHVTQTLRNGASFEEVMAQTGHNTVSTVLRYRRENAPLVANSVTKLGL</sequence>
<dbReference type="Pfam" id="PF00589">
    <property type="entry name" value="Phage_integrase"/>
    <property type="match status" value="1"/>
</dbReference>
<dbReference type="Gene3D" id="1.10.443.10">
    <property type="entry name" value="Intergrase catalytic core"/>
    <property type="match status" value="1"/>
</dbReference>
<accession>A0A5C5RRD9</accession>
<organism evidence="3 4">
    <name type="scientific">Tsukamurella conjunctivitidis</name>
    <dbReference type="NCBI Taxonomy" id="2592068"/>
    <lineage>
        <taxon>Bacteria</taxon>
        <taxon>Bacillati</taxon>
        <taxon>Actinomycetota</taxon>
        <taxon>Actinomycetes</taxon>
        <taxon>Mycobacteriales</taxon>
        <taxon>Tsukamurellaceae</taxon>
        <taxon>Tsukamurella</taxon>
    </lineage>
</organism>
<dbReference type="GO" id="GO:0003677">
    <property type="term" value="F:DNA binding"/>
    <property type="evidence" value="ECO:0007669"/>
    <property type="project" value="InterPro"/>
</dbReference>
<reference evidence="3 4" key="1">
    <citation type="submission" date="2019-06" db="EMBL/GenBank/DDBJ databases">
        <title>Tsukamurella conjunctivitidis sp. nov., Tsukamurella assacharolytica sp. nov. and Tsukamurella sputae sp. nov. isolated from patients with conjunctivitis, bacteraemia (lymphoma) and respiratory infection (sputum) in Hong Kong.</title>
        <authorList>
            <person name="Teng J.L.L."/>
            <person name="Lee H.H."/>
            <person name="Fong J.Y.H."/>
            <person name="Fok K.M.N."/>
            <person name="Lau S.K.P."/>
            <person name="Woo P.C.Y."/>
        </authorList>
    </citation>
    <scope>NUCLEOTIDE SEQUENCE [LARGE SCALE GENOMIC DNA]</scope>
    <source>
        <strain evidence="3 4">HKU72</strain>
    </source>
</reference>
<keyword evidence="1" id="KW-0233">DNA recombination</keyword>
<proteinExistence type="predicted"/>
<dbReference type="InterPro" id="IPR011010">
    <property type="entry name" value="DNA_brk_join_enz"/>
</dbReference>
<dbReference type="GO" id="GO:0015074">
    <property type="term" value="P:DNA integration"/>
    <property type="evidence" value="ECO:0007669"/>
    <property type="project" value="InterPro"/>
</dbReference>
<evidence type="ECO:0000313" key="3">
    <source>
        <dbReference type="EMBL" id="TWS25626.1"/>
    </source>
</evidence>
<keyword evidence="4" id="KW-1185">Reference proteome</keyword>